<dbReference type="EMBL" id="ABEU02000006">
    <property type="protein sequence ID" value="PNR52247.1"/>
    <property type="molecule type" value="Genomic_DNA"/>
</dbReference>
<sequence>MTGSPGYQSLQFLLLLLSCIGSGKFWHTCMGGHSVTDDDHFATNEVLNPMSPMDLHKSIFGKGKSKDRCAHTVNAWEGRPHSVSITDFGAVGDGKTLNTHAFENAIFYLRSYAANGGAQLYIPVGLWLTGSITLISHLTLFLENGATILGSEDFFDYPVIPGLPSYGRGRELPGPRFSSLINGNGLEDVIITGDNATIDGQGAVWWSAFRKKTLNYTRGHMLELIESKNILISNLTFKNSPFWTIHPVYCKNVVVKSLTILNPFDAPNTDGIDPDSSQHVCIEDCYISVGDDAISIKSGWDQFGTSFAMPSKHIKVQRILAFSRSSAGISFGSEMSGGISDVKVDGMVVTGARWGVRIKTAVGRGGYVRGISVKNIVLHSIRTAIAVMGNYGEHPDENWNRTAYPLIEDIRMKNIVGENINQAGLFLGLQESPFRDIHLANIALQVNTTKQIWNCSDVAGSYIFVFPQPCVEFTRKT</sequence>
<dbReference type="OMA" id="YCKDMAS"/>
<keyword evidence="2 4" id="KW-0378">Hydrolase</keyword>
<evidence type="ECO:0000313" key="6">
    <source>
        <dbReference type="EMBL" id="PNR52247.1"/>
    </source>
</evidence>
<dbReference type="GO" id="GO:0005975">
    <property type="term" value="P:carbohydrate metabolic process"/>
    <property type="evidence" value="ECO:0007669"/>
    <property type="project" value="InterPro"/>
</dbReference>
<proteinExistence type="inferred from homology"/>
<feature type="chain" id="PRO_5043158274" description="Pectate lyase superfamily protein domain-containing protein" evidence="5">
    <location>
        <begin position="26"/>
        <end position="477"/>
    </location>
</feature>
<dbReference type="Proteomes" id="UP000006727">
    <property type="component" value="Chromosome 6"/>
</dbReference>
<feature type="signal peptide" evidence="5">
    <location>
        <begin position="1"/>
        <end position="25"/>
    </location>
</feature>
<accession>A0A2K1KEP1</accession>
<dbReference type="PaxDb" id="3218-PP1S252_60V6.1"/>
<dbReference type="SMART" id="SM00710">
    <property type="entry name" value="PbH1"/>
    <property type="match status" value="4"/>
</dbReference>
<dbReference type="InterPro" id="IPR000743">
    <property type="entry name" value="Glyco_hydro_28"/>
</dbReference>
<dbReference type="PANTHER" id="PTHR31339">
    <property type="entry name" value="PECTIN LYASE-RELATED"/>
    <property type="match status" value="1"/>
</dbReference>
<gene>
    <name evidence="7" type="primary">LOC112283112</name>
    <name evidence="6" type="ORF">PHYPA_008621</name>
</gene>
<dbReference type="InterPro" id="IPR011050">
    <property type="entry name" value="Pectin_lyase_fold/virulence"/>
</dbReference>
<reference evidence="6 8" key="2">
    <citation type="journal article" date="2018" name="Plant J.">
        <title>The Physcomitrella patens chromosome-scale assembly reveals moss genome structure and evolution.</title>
        <authorList>
            <person name="Lang D."/>
            <person name="Ullrich K.K."/>
            <person name="Murat F."/>
            <person name="Fuchs J."/>
            <person name="Jenkins J."/>
            <person name="Haas F.B."/>
            <person name="Piednoel M."/>
            <person name="Gundlach H."/>
            <person name="Van Bel M."/>
            <person name="Meyberg R."/>
            <person name="Vives C."/>
            <person name="Morata J."/>
            <person name="Symeonidi A."/>
            <person name="Hiss M."/>
            <person name="Muchero W."/>
            <person name="Kamisugi Y."/>
            <person name="Saleh O."/>
            <person name="Blanc G."/>
            <person name="Decker E.L."/>
            <person name="van Gessel N."/>
            <person name="Grimwood J."/>
            <person name="Hayes R.D."/>
            <person name="Graham S.W."/>
            <person name="Gunter L.E."/>
            <person name="McDaniel S.F."/>
            <person name="Hoernstein S.N.W."/>
            <person name="Larsson A."/>
            <person name="Li F.W."/>
            <person name="Perroud P.F."/>
            <person name="Phillips J."/>
            <person name="Ranjan P."/>
            <person name="Rokshar D.S."/>
            <person name="Rothfels C.J."/>
            <person name="Schneider L."/>
            <person name="Shu S."/>
            <person name="Stevenson D.W."/>
            <person name="Thummler F."/>
            <person name="Tillich M."/>
            <person name="Villarreal Aguilar J.C."/>
            <person name="Widiez T."/>
            <person name="Wong G.K."/>
            <person name="Wymore A."/>
            <person name="Zhang Y."/>
            <person name="Zimmer A.D."/>
            <person name="Quatrano R.S."/>
            <person name="Mayer K.F.X."/>
            <person name="Goodstein D."/>
            <person name="Casacuberta J.M."/>
            <person name="Vandepoele K."/>
            <person name="Reski R."/>
            <person name="Cuming A.C."/>
            <person name="Tuskan G.A."/>
            <person name="Maumus F."/>
            <person name="Salse J."/>
            <person name="Schmutz J."/>
            <person name="Rensing S.A."/>
        </authorList>
    </citation>
    <scope>NUCLEOTIDE SEQUENCE [LARGE SCALE GENOMIC DNA]</scope>
    <source>
        <strain evidence="7 8">cv. Gransden 2004</strain>
    </source>
</reference>
<dbReference type="Gramene" id="Pp3c6_7160V3.3">
    <property type="protein sequence ID" value="Pp3c6_7160V3.3"/>
    <property type="gene ID" value="Pp3c6_7160"/>
</dbReference>
<evidence type="ECO:0000313" key="7">
    <source>
        <dbReference type="EnsemblPlants" id="Pp3c6_7160V3.1"/>
    </source>
</evidence>
<dbReference type="SUPFAM" id="SSF51126">
    <property type="entry name" value="Pectin lyase-like"/>
    <property type="match status" value="1"/>
</dbReference>
<reference evidence="6 8" key="1">
    <citation type="journal article" date="2008" name="Science">
        <title>The Physcomitrella genome reveals evolutionary insights into the conquest of land by plants.</title>
        <authorList>
            <person name="Rensing S."/>
            <person name="Lang D."/>
            <person name="Zimmer A."/>
            <person name="Terry A."/>
            <person name="Salamov A."/>
            <person name="Shapiro H."/>
            <person name="Nishiyama T."/>
            <person name="Perroud P.-F."/>
            <person name="Lindquist E."/>
            <person name="Kamisugi Y."/>
            <person name="Tanahashi T."/>
            <person name="Sakakibara K."/>
            <person name="Fujita T."/>
            <person name="Oishi K."/>
            <person name="Shin-I T."/>
            <person name="Kuroki Y."/>
            <person name="Toyoda A."/>
            <person name="Suzuki Y."/>
            <person name="Hashimoto A."/>
            <person name="Yamaguchi K."/>
            <person name="Sugano A."/>
            <person name="Kohara Y."/>
            <person name="Fujiyama A."/>
            <person name="Anterola A."/>
            <person name="Aoki S."/>
            <person name="Ashton N."/>
            <person name="Barbazuk W.B."/>
            <person name="Barker E."/>
            <person name="Bennetzen J."/>
            <person name="Bezanilla M."/>
            <person name="Blankenship R."/>
            <person name="Cho S.H."/>
            <person name="Dutcher S."/>
            <person name="Estelle M."/>
            <person name="Fawcett J.A."/>
            <person name="Gundlach H."/>
            <person name="Hanada K."/>
            <person name="Heyl A."/>
            <person name="Hicks K.A."/>
            <person name="Hugh J."/>
            <person name="Lohr M."/>
            <person name="Mayer K."/>
            <person name="Melkozernov A."/>
            <person name="Murata T."/>
            <person name="Nelson D."/>
            <person name="Pils B."/>
            <person name="Prigge M."/>
            <person name="Reiss B."/>
            <person name="Renner T."/>
            <person name="Rombauts S."/>
            <person name="Rushton P."/>
            <person name="Sanderfoot A."/>
            <person name="Schween G."/>
            <person name="Shiu S.-H."/>
            <person name="Stueber K."/>
            <person name="Theodoulou F.L."/>
            <person name="Tu H."/>
            <person name="Van de Peer Y."/>
            <person name="Verrier P.J."/>
            <person name="Waters E."/>
            <person name="Wood A."/>
            <person name="Yang L."/>
            <person name="Cove D."/>
            <person name="Cuming A."/>
            <person name="Hasebe M."/>
            <person name="Lucas S."/>
            <person name="Mishler D.B."/>
            <person name="Reski R."/>
            <person name="Grigoriev I."/>
            <person name="Quatrano R.S."/>
            <person name="Boore J.L."/>
        </authorList>
    </citation>
    <scope>NUCLEOTIDE SEQUENCE [LARGE SCALE GENOMIC DNA]</scope>
    <source>
        <strain evidence="7 8">cv. Gransden 2004</strain>
    </source>
</reference>
<dbReference type="Gramene" id="Pp3c6_7160V3.1">
    <property type="protein sequence ID" value="Pp3c6_7160V3.1"/>
    <property type="gene ID" value="Pp3c6_7160"/>
</dbReference>
<keyword evidence="3 4" id="KW-0326">Glycosidase</keyword>
<dbReference type="PANTHER" id="PTHR31339:SF9">
    <property type="entry name" value="PLASMIN AND FIBRONECTIN-BINDING PROTEIN A"/>
    <property type="match status" value="1"/>
</dbReference>
<dbReference type="STRING" id="3218.A0A2K1KEP1"/>
<evidence type="ECO:0000256" key="4">
    <source>
        <dbReference type="RuleBase" id="RU361169"/>
    </source>
</evidence>
<comment type="similarity">
    <text evidence="1 4">Belongs to the glycosyl hydrolase 28 family.</text>
</comment>
<dbReference type="InterPro" id="IPR051801">
    <property type="entry name" value="GH28_Enzymes"/>
</dbReference>
<dbReference type="OrthoDB" id="187139at2759"/>
<dbReference type="Gene3D" id="2.160.20.10">
    <property type="entry name" value="Single-stranded right-handed beta-helix, Pectin lyase-like"/>
    <property type="match status" value="1"/>
</dbReference>
<dbReference type="EnsemblPlants" id="Pp3c6_7160V3.1">
    <property type="protein sequence ID" value="Pp3c6_7160V3.1"/>
    <property type="gene ID" value="Pp3c6_7160"/>
</dbReference>
<evidence type="ECO:0000256" key="3">
    <source>
        <dbReference type="ARBA" id="ARBA00023295"/>
    </source>
</evidence>
<dbReference type="Gramene" id="Pp3c6_7160V3.2">
    <property type="protein sequence ID" value="Pp3c6_7160V3.2"/>
    <property type="gene ID" value="Pp3c6_7160"/>
</dbReference>
<keyword evidence="5" id="KW-0732">Signal</keyword>
<dbReference type="GeneID" id="112283112"/>
<evidence type="ECO:0000313" key="8">
    <source>
        <dbReference type="Proteomes" id="UP000006727"/>
    </source>
</evidence>
<evidence type="ECO:0000256" key="2">
    <source>
        <dbReference type="ARBA" id="ARBA00022801"/>
    </source>
</evidence>
<evidence type="ECO:0000256" key="5">
    <source>
        <dbReference type="SAM" id="SignalP"/>
    </source>
</evidence>
<dbReference type="EnsemblPlants" id="Pp3c6_7160V3.2">
    <property type="protein sequence ID" value="Pp3c6_7160V3.2"/>
    <property type="gene ID" value="Pp3c6_7160"/>
</dbReference>
<evidence type="ECO:0000256" key="1">
    <source>
        <dbReference type="ARBA" id="ARBA00008834"/>
    </source>
</evidence>
<dbReference type="InterPro" id="IPR012334">
    <property type="entry name" value="Pectin_lyas_fold"/>
</dbReference>
<dbReference type="Pfam" id="PF00295">
    <property type="entry name" value="Glyco_hydro_28"/>
    <property type="match status" value="1"/>
</dbReference>
<dbReference type="GO" id="GO:0004650">
    <property type="term" value="F:polygalacturonase activity"/>
    <property type="evidence" value="ECO:0007669"/>
    <property type="project" value="InterPro"/>
</dbReference>
<dbReference type="FunCoup" id="A0A2K1KEP1">
    <property type="interactions" value="400"/>
</dbReference>
<evidence type="ECO:0008006" key="9">
    <source>
        <dbReference type="Google" id="ProtNLM"/>
    </source>
</evidence>
<organism evidence="6">
    <name type="scientific">Physcomitrium patens</name>
    <name type="common">Spreading-leaved earth moss</name>
    <name type="synonym">Physcomitrella patens</name>
    <dbReference type="NCBI Taxonomy" id="3218"/>
    <lineage>
        <taxon>Eukaryota</taxon>
        <taxon>Viridiplantae</taxon>
        <taxon>Streptophyta</taxon>
        <taxon>Embryophyta</taxon>
        <taxon>Bryophyta</taxon>
        <taxon>Bryophytina</taxon>
        <taxon>Bryopsida</taxon>
        <taxon>Funariidae</taxon>
        <taxon>Funariales</taxon>
        <taxon>Funariaceae</taxon>
        <taxon>Physcomitrium</taxon>
    </lineage>
</organism>
<dbReference type="RefSeq" id="XP_024377215.1">
    <property type="nucleotide sequence ID" value="XM_024521447.2"/>
</dbReference>
<dbReference type="EnsemblPlants" id="Pp3c6_7160V3.3">
    <property type="protein sequence ID" value="Pp3c6_7160V3.3"/>
    <property type="gene ID" value="Pp3c6_7160"/>
</dbReference>
<protein>
    <recommendedName>
        <fullName evidence="9">Pectate lyase superfamily protein domain-containing protein</fullName>
    </recommendedName>
</protein>
<dbReference type="AlphaFoldDB" id="A0A2K1KEP1"/>
<dbReference type="InterPro" id="IPR006626">
    <property type="entry name" value="PbH1"/>
</dbReference>
<name>A0A2K1KEP1_PHYPA</name>
<reference evidence="7" key="3">
    <citation type="submission" date="2020-12" db="UniProtKB">
        <authorList>
            <consortium name="EnsemblPlants"/>
        </authorList>
    </citation>
    <scope>IDENTIFICATION</scope>
</reference>
<keyword evidence="8" id="KW-1185">Reference proteome</keyword>
<dbReference type="KEGG" id="ppp:112283112"/>